<comment type="similarity">
    <text evidence="2">Belongs to the FPP/GGPP synthase family.</text>
</comment>
<sequence>MKSVRVLIDTEYRTVVKSLPESLCRIGGYNIGWWDASGTPTAESGKYLRPALAILSSAAMSDGSIDLVRDRAIAAAVAVELVHNFTQLHDDIMDNDRIRRHRTSAWAQFGVGPAILAGDLFLFAATEVLSPYDHVVMEILGATLRELCEGQMADLSFEQRHMVSLDECFRMSEGKTAALLGAACELGAWAAGVDAQRRAFMRKFGWEVGRSCQLVDDLLGIFGDPEVTGKPVYADLIRRKKSLPVVAALNSDTAAGMELRQIYASSRQLKRAELAHVARLIENAGGRRWAEDMARETRGAAGTFLASADPTEEAAADLLILADFIMGRDH</sequence>
<dbReference type="CDD" id="cd00685">
    <property type="entry name" value="Trans_IPPS_HT"/>
    <property type="match status" value="1"/>
</dbReference>
<protein>
    <submittedName>
        <fullName evidence="3">Dimethylallyltranstransferase</fullName>
    </submittedName>
</protein>
<dbReference type="EMBL" id="LWGR01000016">
    <property type="protein sequence ID" value="KZM69844.1"/>
    <property type="molecule type" value="Genomic_DNA"/>
</dbReference>
<dbReference type="STRING" id="455432.AWN90_04330"/>
<evidence type="ECO:0000313" key="3">
    <source>
        <dbReference type="EMBL" id="KZM69844.1"/>
    </source>
</evidence>
<dbReference type="InterPro" id="IPR008949">
    <property type="entry name" value="Isoprenoid_synthase_dom_sf"/>
</dbReference>
<dbReference type="AlphaFoldDB" id="A0A164IXX6"/>
<accession>A0A164IXX6</accession>
<dbReference type="Pfam" id="PF00348">
    <property type="entry name" value="polyprenyl_synt"/>
    <property type="match status" value="1"/>
</dbReference>
<organism evidence="3 4">
    <name type="scientific">Nocardia terpenica</name>
    <dbReference type="NCBI Taxonomy" id="455432"/>
    <lineage>
        <taxon>Bacteria</taxon>
        <taxon>Bacillati</taxon>
        <taxon>Actinomycetota</taxon>
        <taxon>Actinomycetes</taxon>
        <taxon>Mycobacteriales</taxon>
        <taxon>Nocardiaceae</taxon>
        <taxon>Nocardia</taxon>
    </lineage>
</organism>
<dbReference type="Proteomes" id="UP000076512">
    <property type="component" value="Unassembled WGS sequence"/>
</dbReference>
<dbReference type="PANTHER" id="PTHR12001:SF86">
    <property type="entry name" value="GERANYLGERANYL DIPHOSPHATE SYNTHASE"/>
    <property type="match status" value="1"/>
</dbReference>
<comment type="caution">
    <text evidence="3">The sequence shown here is derived from an EMBL/GenBank/DDBJ whole genome shotgun (WGS) entry which is preliminary data.</text>
</comment>
<evidence type="ECO:0000256" key="2">
    <source>
        <dbReference type="RuleBase" id="RU004466"/>
    </source>
</evidence>
<dbReference type="GO" id="GO:0008299">
    <property type="term" value="P:isoprenoid biosynthetic process"/>
    <property type="evidence" value="ECO:0007669"/>
    <property type="project" value="InterPro"/>
</dbReference>
<comment type="pathway">
    <text evidence="1">Isoprenoid biosynthesis.</text>
</comment>
<evidence type="ECO:0000256" key="1">
    <source>
        <dbReference type="ARBA" id="ARBA00005128"/>
    </source>
</evidence>
<dbReference type="InterPro" id="IPR000092">
    <property type="entry name" value="Polyprenyl_synt"/>
</dbReference>
<reference evidence="3 4" key="1">
    <citation type="submission" date="2016-04" db="EMBL/GenBank/DDBJ databases">
        <authorList>
            <person name="Evans L.H."/>
            <person name="Alamgir A."/>
            <person name="Owens N."/>
            <person name="Weber N.D."/>
            <person name="Virtaneva K."/>
            <person name="Barbian K."/>
            <person name="Babar A."/>
            <person name="Rosenke K."/>
        </authorList>
    </citation>
    <scope>NUCLEOTIDE SEQUENCE [LARGE SCALE GENOMIC DNA]</scope>
    <source>
        <strain evidence="3 4">IFM 0406</strain>
    </source>
</reference>
<dbReference type="Gene3D" id="1.10.600.10">
    <property type="entry name" value="Farnesyl Diphosphate Synthase"/>
    <property type="match status" value="1"/>
</dbReference>
<dbReference type="GO" id="GO:0004659">
    <property type="term" value="F:prenyltransferase activity"/>
    <property type="evidence" value="ECO:0007669"/>
    <property type="project" value="InterPro"/>
</dbReference>
<evidence type="ECO:0000313" key="4">
    <source>
        <dbReference type="Proteomes" id="UP000076512"/>
    </source>
</evidence>
<gene>
    <name evidence="3" type="ORF">AWN90_04330</name>
</gene>
<name>A0A164IXX6_9NOCA</name>
<dbReference type="SFLD" id="SFLDS00005">
    <property type="entry name" value="Isoprenoid_Synthase_Type_I"/>
    <property type="match status" value="1"/>
</dbReference>
<dbReference type="SUPFAM" id="SSF48576">
    <property type="entry name" value="Terpenoid synthases"/>
    <property type="match status" value="1"/>
</dbReference>
<dbReference type="PANTHER" id="PTHR12001">
    <property type="entry name" value="GERANYLGERANYL PYROPHOSPHATE SYNTHASE"/>
    <property type="match status" value="1"/>
</dbReference>
<keyword evidence="4" id="KW-1185">Reference proteome</keyword>
<proteinExistence type="inferred from homology"/>
<keyword evidence="2 3" id="KW-0808">Transferase</keyword>